<keyword evidence="1" id="KW-1133">Transmembrane helix</keyword>
<reference evidence="2" key="1">
    <citation type="journal article" date="2014" name="Front. Microbiol.">
        <title>High frequency of phylogenetically diverse reductive dehalogenase-homologous genes in deep subseafloor sedimentary metagenomes.</title>
        <authorList>
            <person name="Kawai M."/>
            <person name="Futagami T."/>
            <person name="Toyoda A."/>
            <person name="Takaki Y."/>
            <person name="Nishi S."/>
            <person name="Hori S."/>
            <person name="Arai W."/>
            <person name="Tsubouchi T."/>
            <person name="Morono Y."/>
            <person name="Uchiyama I."/>
            <person name="Ito T."/>
            <person name="Fujiyama A."/>
            <person name="Inagaki F."/>
            <person name="Takami H."/>
        </authorList>
    </citation>
    <scope>NUCLEOTIDE SEQUENCE</scope>
    <source>
        <strain evidence="2">Expedition CK06-06</strain>
    </source>
</reference>
<keyword evidence="1" id="KW-0812">Transmembrane</keyword>
<gene>
    <name evidence="2" type="ORF">S03H2_42642</name>
</gene>
<dbReference type="AlphaFoldDB" id="X1H1Y9"/>
<organism evidence="2">
    <name type="scientific">marine sediment metagenome</name>
    <dbReference type="NCBI Taxonomy" id="412755"/>
    <lineage>
        <taxon>unclassified sequences</taxon>
        <taxon>metagenomes</taxon>
        <taxon>ecological metagenomes</taxon>
    </lineage>
</organism>
<feature type="non-terminal residue" evidence="2">
    <location>
        <position position="1"/>
    </location>
</feature>
<comment type="caution">
    <text evidence="2">The sequence shown here is derived from an EMBL/GenBank/DDBJ whole genome shotgun (WGS) entry which is preliminary data.</text>
</comment>
<protein>
    <submittedName>
        <fullName evidence="2">Uncharacterized protein</fullName>
    </submittedName>
</protein>
<feature type="transmembrane region" description="Helical" evidence="1">
    <location>
        <begin position="7"/>
        <end position="24"/>
    </location>
</feature>
<name>X1H1Y9_9ZZZZ</name>
<dbReference type="EMBL" id="BARU01026556">
    <property type="protein sequence ID" value="GAH64161.1"/>
    <property type="molecule type" value="Genomic_DNA"/>
</dbReference>
<proteinExistence type="predicted"/>
<evidence type="ECO:0000313" key="2">
    <source>
        <dbReference type="EMBL" id="GAH64161.1"/>
    </source>
</evidence>
<keyword evidence="1" id="KW-0472">Membrane</keyword>
<evidence type="ECO:0000256" key="1">
    <source>
        <dbReference type="SAM" id="Phobius"/>
    </source>
</evidence>
<accession>X1H1Y9</accession>
<sequence>IIIMMQFVGYGLIFLMLNIVWSKIKYYLF</sequence>